<keyword evidence="2" id="KW-0012">Acyltransferase</keyword>
<dbReference type="Pfam" id="PF00583">
    <property type="entry name" value="Acetyltransf_1"/>
    <property type="match status" value="1"/>
</dbReference>
<dbReference type="PROSITE" id="PS51186">
    <property type="entry name" value="GNAT"/>
    <property type="match status" value="1"/>
</dbReference>
<gene>
    <name evidence="4" type="ORF">SAMN05421771_2493</name>
</gene>
<dbReference type="InterPro" id="IPR050832">
    <property type="entry name" value="Bact_Acetyltransf"/>
</dbReference>
<dbReference type="PANTHER" id="PTHR43877">
    <property type="entry name" value="AMINOALKYLPHOSPHONATE N-ACETYLTRANSFERASE-RELATED-RELATED"/>
    <property type="match status" value="1"/>
</dbReference>
<dbReference type="PANTHER" id="PTHR43877:SF1">
    <property type="entry name" value="ACETYLTRANSFERASE"/>
    <property type="match status" value="1"/>
</dbReference>
<dbReference type="STRING" id="474950.SAMN05421771_2493"/>
<keyword evidence="5" id="KW-1185">Reference proteome</keyword>
<feature type="domain" description="N-acetyltransferase" evidence="3">
    <location>
        <begin position="3"/>
        <end position="177"/>
    </location>
</feature>
<dbReference type="EMBL" id="FOZL01000001">
    <property type="protein sequence ID" value="SFS14250.1"/>
    <property type="molecule type" value="Genomic_DNA"/>
</dbReference>
<dbReference type="SUPFAM" id="SSF55729">
    <property type="entry name" value="Acyl-CoA N-acyltransferases (Nat)"/>
    <property type="match status" value="1"/>
</dbReference>
<dbReference type="GO" id="GO:0016747">
    <property type="term" value="F:acyltransferase activity, transferring groups other than amino-acyl groups"/>
    <property type="evidence" value="ECO:0007669"/>
    <property type="project" value="InterPro"/>
</dbReference>
<dbReference type="Gene3D" id="3.40.630.30">
    <property type="match status" value="1"/>
</dbReference>
<dbReference type="RefSeq" id="WP_089839421.1">
    <property type="nucleotide sequence ID" value="NZ_FOZL01000001.1"/>
</dbReference>
<sequence>MQILIRVIGLEDVPAVTALIQASVRGLQVEYTEAQREAALKTVFTVDSRLVADGGYYGAFAGDRLVGCGGWSGRKTLYGGDAQVEAIEPERLDPAVDAAKVRAIFVDPEFARQGIGGRLLQAAEDGAREAGFRRFEMGSTLSGVGLYRLRGYVEMERIEVPVADGQTIAVVKMVKRD</sequence>
<evidence type="ECO:0000313" key="4">
    <source>
        <dbReference type="EMBL" id="SFS14250.1"/>
    </source>
</evidence>
<reference evidence="4 5" key="1">
    <citation type="submission" date="2016-10" db="EMBL/GenBank/DDBJ databases">
        <authorList>
            <person name="de Groot N.N."/>
        </authorList>
    </citation>
    <scope>NUCLEOTIDE SEQUENCE [LARGE SCALE GENOMIC DNA]</scope>
    <source>
        <strain evidence="4 5">DSM 21001</strain>
    </source>
</reference>
<dbReference type="InterPro" id="IPR016181">
    <property type="entry name" value="Acyl_CoA_acyltransferase"/>
</dbReference>
<evidence type="ECO:0000259" key="3">
    <source>
        <dbReference type="PROSITE" id="PS51186"/>
    </source>
</evidence>
<organism evidence="4 5">
    <name type="scientific">Granulicella pectinivorans</name>
    <dbReference type="NCBI Taxonomy" id="474950"/>
    <lineage>
        <taxon>Bacteria</taxon>
        <taxon>Pseudomonadati</taxon>
        <taxon>Acidobacteriota</taxon>
        <taxon>Terriglobia</taxon>
        <taxon>Terriglobales</taxon>
        <taxon>Acidobacteriaceae</taxon>
        <taxon>Granulicella</taxon>
    </lineage>
</organism>
<dbReference type="OrthoDB" id="118465at2"/>
<name>A0A1I6MEW7_9BACT</name>
<keyword evidence="1 4" id="KW-0808">Transferase</keyword>
<evidence type="ECO:0000313" key="5">
    <source>
        <dbReference type="Proteomes" id="UP000199024"/>
    </source>
</evidence>
<evidence type="ECO:0000256" key="1">
    <source>
        <dbReference type="ARBA" id="ARBA00022679"/>
    </source>
</evidence>
<protein>
    <submittedName>
        <fullName evidence="4">Acetyltransferase (GNAT) family protein</fullName>
    </submittedName>
</protein>
<dbReference type="AlphaFoldDB" id="A0A1I6MEW7"/>
<evidence type="ECO:0000256" key="2">
    <source>
        <dbReference type="ARBA" id="ARBA00023315"/>
    </source>
</evidence>
<dbReference type="CDD" id="cd04301">
    <property type="entry name" value="NAT_SF"/>
    <property type="match status" value="1"/>
</dbReference>
<proteinExistence type="predicted"/>
<dbReference type="InterPro" id="IPR000182">
    <property type="entry name" value="GNAT_dom"/>
</dbReference>
<dbReference type="Proteomes" id="UP000199024">
    <property type="component" value="Unassembled WGS sequence"/>
</dbReference>
<accession>A0A1I6MEW7</accession>